<protein>
    <submittedName>
        <fullName evidence="2">Uncharacterized protein</fullName>
    </submittedName>
</protein>
<comment type="caution">
    <text evidence="2">The sequence shown here is derived from an EMBL/GenBank/DDBJ whole genome shotgun (WGS) entry which is preliminary data.</text>
</comment>
<reference evidence="2 3" key="1">
    <citation type="journal article" date="2019" name="Int. J. Syst. Evol. Microbiol.">
        <title>The Global Catalogue of Microorganisms (GCM) 10K type strain sequencing project: providing services to taxonomists for standard genome sequencing and annotation.</title>
        <authorList>
            <consortium name="The Broad Institute Genomics Platform"/>
            <consortium name="The Broad Institute Genome Sequencing Center for Infectious Disease"/>
            <person name="Wu L."/>
            <person name="Ma J."/>
        </authorList>
    </citation>
    <scope>NUCLEOTIDE SEQUENCE [LARGE SCALE GENOMIC DNA]</scope>
    <source>
        <strain evidence="2 3">JCM 16083</strain>
    </source>
</reference>
<accession>A0ABN1MQK2</accession>
<dbReference type="Proteomes" id="UP001501126">
    <property type="component" value="Unassembled WGS sequence"/>
</dbReference>
<sequence length="149" mass="16935">MIGKGMRKLSEYKVNTMVLVSLYFIFSFFSAGYSSGTVVSTEFSDILLSASVNGTEGDRYSENPYQDQYASYPLGSPWDSSSDSGESEEKNENEGFDKKLDRHPGLDLFRLEPVVILSEYTAVHFEQTLLNRSKVSRIILFHCWRSFLV</sequence>
<feature type="compositionally biased region" description="Basic and acidic residues" evidence="1">
    <location>
        <begin position="87"/>
        <end position="99"/>
    </location>
</feature>
<organism evidence="2 3">
    <name type="scientific">Wandonia haliotis</name>
    <dbReference type="NCBI Taxonomy" id="574963"/>
    <lineage>
        <taxon>Bacteria</taxon>
        <taxon>Pseudomonadati</taxon>
        <taxon>Bacteroidota</taxon>
        <taxon>Flavobacteriia</taxon>
        <taxon>Flavobacteriales</taxon>
        <taxon>Crocinitomicaceae</taxon>
        <taxon>Wandonia</taxon>
    </lineage>
</organism>
<proteinExistence type="predicted"/>
<gene>
    <name evidence="2" type="ORF">GCM10009118_15360</name>
</gene>
<dbReference type="EMBL" id="BAAAFH010000007">
    <property type="protein sequence ID" value="GAA0875128.1"/>
    <property type="molecule type" value="Genomic_DNA"/>
</dbReference>
<evidence type="ECO:0000256" key="1">
    <source>
        <dbReference type="SAM" id="MobiDB-lite"/>
    </source>
</evidence>
<evidence type="ECO:0000313" key="3">
    <source>
        <dbReference type="Proteomes" id="UP001501126"/>
    </source>
</evidence>
<keyword evidence="3" id="KW-1185">Reference proteome</keyword>
<feature type="region of interest" description="Disordered" evidence="1">
    <location>
        <begin position="54"/>
        <end position="99"/>
    </location>
</feature>
<name>A0ABN1MQK2_9FLAO</name>
<evidence type="ECO:0000313" key="2">
    <source>
        <dbReference type="EMBL" id="GAA0875128.1"/>
    </source>
</evidence>